<keyword evidence="1" id="KW-0812">Transmembrane</keyword>
<proteinExistence type="predicted"/>
<keyword evidence="3" id="KW-1185">Reference proteome</keyword>
<dbReference type="RefSeq" id="WP_281927734.1">
    <property type="nucleotide sequence ID" value="NZ_AP027142.1"/>
</dbReference>
<keyword evidence="1" id="KW-1133">Transmembrane helix</keyword>
<accession>A0ABN6VGL7</accession>
<evidence type="ECO:0000256" key="1">
    <source>
        <dbReference type="SAM" id="Phobius"/>
    </source>
</evidence>
<evidence type="ECO:0008006" key="4">
    <source>
        <dbReference type="Google" id="ProtNLM"/>
    </source>
</evidence>
<organism evidence="2 3">
    <name type="scientific">Methylocystis iwaonis</name>
    <dbReference type="NCBI Taxonomy" id="2885079"/>
    <lineage>
        <taxon>Bacteria</taxon>
        <taxon>Pseudomonadati</taxon>
        <taxon>Pseudomonadota</taxon>
        <taxon>Alphaproteobacteria</taxon>
        <taxon>Hyphomicrobiales</taxon>
        <taxon>Methylocystaceae</taxon>
        <taxon>Methylocystis</taxon>
    </lineage>
</organism>
<dbReference type="EMBL" id="AP027142">
    <property type="protein sequence ID" value="BDV34534.1"/>
    <property type="molecule type" value="Genomic_DNA"/>
</dbReference>
<dbReference type="Proteomes" id="UP001317629">
    <property type="component" value="Chromosome"/>
</dbReference>
<evidence type="ECO:0000313" key="2">
    <source>
        <dbReference type="EMBL" id="BDV34534.1"/>
    </source>
</evidence>
<sequence length="355" mass="36596">MNCNLLRARAPLFFAVASLLLWFAAGNFAPALESFRLAASKDDPVALAEARLDQMFTSTRFAAGLDAALAARDEELAESFIELGARRGFAASPEQHARLSALHTRAREKAVEDFSEGFLQGARENGAGFAGALVGDLTGYGDLRDLWNEAKKLDRNEEPDALVVGLAATGLALSAATWSSVGALLPARYGLTMVKGAQRAGRLSAPLAKALTAAAAKAVGREALAAGVSAGAKLDLALARAAAAKVVRPGALAGFRALDKDAATLFRRAGAGGVKDALAIAEDAAEFGKAAKLAQVEGSATRAILATLGRGALIFGGLAVTAANAVMGLAASLLGLGVLAQRFGFWLGRRRLLWN</sequence>
<keyword evidence="1" id="KW-0472">Membrane</keyword>
<reference evidence="2 3" key="1">
    <citation type="journal article" date="2023" name="Int. J. Syst. Evol. Microbiol.">
        <title>Methylocystis iwaonis sp. nov., a type II methane-oxidizing bacterium from surface soil of a rice paddy field in Japan, and emended description of the genus Methylocystis (ex Whittenbury et al. 1970) Bowman et al. 1993.</title>
        <authorList>
            <person name="Kaise H."/>
            <person name="Sawadogo J.B."/>
            <person name="Alam M.S."/>
            <person name="Ueno C."/>
            <person name="Dianou D."/>
            <person name="Shinjo R."/>
            <person name="Asakawa S."/>
        </authorList>
    </citation>
    <scope>NUCLEOTIDE SEQUENCE [LARGE SCALE GENOMIC DNA]</scope>
    <source>
        <strain evidence="2 3">SS37A-Re</strain>
    </source>
</reference>
<name>A0ABN6VGL7_9HYPH</name>
<gene>
    <name evidence="2" type="ORF">SS37A_20630</name>
</gene>
<feature type="transmembrane region" description="Helical" evidence="1">
    <location>
        <begin position="312"/>
        <end position="340"/>
    </location>
</feature>
<evidence type="ECO:0000313" key="3">
    <source>
        <dbReference type="Proteomes" id="UP001317629"/>
    </source>
</evidence>
<protein>
    <recommendedName>
        <fullName evidence="4">DUF2937 family protein</fullName>
    </recommendedName>
</protein>